<evidence type="ECO:0000313" key="3">
    <source>
        <dbReference type="Proteomes" id="UP000531216"/>
    </source>
</evidence>
<dbReference type="OrthoDB" id="7565865at2"/>
<dbReference type="AlphaFoldDB" id="A0A7W6BYX4"/>
<sequence>MKAELCKAFCDDITVTVVPAGLAVSTAFIRDDGDRIAFYVVDRSDGLVHLEDDGATIPMLEQAGVDFGTDTRQRALDTLLSGVGAFFDHDDATVRTLPFPKLELPSRALAFIGVMIRMNDFLLLTQEKAASTFREDAAAAIRDALEGKADIRENEIVDRKLKEVKADMVLEARGQKPVAVFFGNTPNRIHDAIFLHQAAAYEVHVPLSVVALLEQDNSVPADLRRRASNRLTTVPVFRDDEEAAVARIVREVTGAAA</sequence>
<protein>
    <recommendedName>
        <fullName evidence="1">DUF1828 domain-containing protein</fullName>
    </recommendedName>
</protein>
<feature type="domain" description="DUF1828" evidence="1">
    <location>
        <begin position="26"/>
        <end position="117"/>
    </location>
</feature>
<comment type="caution">
    <text evidence="2">The sequence shown here is derived from an EMBL/GenBank/DDBJ whole genome shotgun (WGS) entry which is preliminary data.</text>
</comment>
<evidence type="ECO:0000313" key="2">
    <source>
        <dbReference type="EMBL" id="MBB3937723.1"/>
    </source>
</evidence>
<dbReference type="RefSeq" id="WP_090964704.1">
    <property type="nucleotide sequence ID" value="NZ_FOOA01000014.1"/>
</dbReference>
<organism evidence="2 3">
    <name type="scientific">Aureimonas phyllosphaerae</name>
    <dbReference type="NCBI Taxonomy" id="1166078"/>
    <lineage>
        <taxon>Bacteria</taxon>
        <taxon>Pseudomonadati</taxon>
        <taxon>Pseudomonadota</taxon>
        <taxon>Alphaproteobacteria</taxon>
        <taxon>Hyphomicrobiales</taxon>
        <taxon>Aurantimonadaceae</taxon>
        <taxon>Aureimonas</taxon>
    </lineage>
</organism>
<accession>A0A7W6BYX4</accession>
<dbReference type="Pfam" id="PF08861">
    <property type="entry name" value="DUF1828"/>
    <property type="match status" value="1"/>
</dbReference>
<dbReference type="EMBL" id="JACIDO010000011">
    <property type="protein sequence ID" value="MBB3937723.1"/>
    <property type="molecule type" value="Genomic_DNA"/>
</dbReference>
<gene>
    <name evidence="2" type="ORF">GGR05_003891</name>
</gene>
<name>A0A7W6BYX4_9HYPH</name>
<dbReference type="InterPro" id="IPR014960">
    <property type="entry name" value="DUF1828"/>
</dbReference>
<dbReference type="Proteomes" id="UP000531216">
    <property type="component" value="Unassembled WGS sequence"/>
</dbReference>
<proteinExistence type="predicted"/>
<evidence type="ECO:0000259" key="1">
    <source>
        <dbReference type="Pfam" id="PF08861"/>
    </source>
</evidence>
<keyword evidence="3" id="KW-1185">Reference proteome</keyword>
<reference evidence="2 3" key="1">
    <citation type="submission" date="2020-08" db="EMBL/GenBank/DDBJ databases">
        <title>Genomic Encyclopedia of Type Strains, Phase IV (KMG-IV): sequencing the most valuable type-strain genomes for metagenomic binning, comparative biology and taxonomic classification.</title>
        <authorList>
            <person name="Goeker M."/>
        </authorList>
    </citation>
    <scope>NUCLEOTIDE SEQUENCE [LARGE SCALE GENOMIC DNA]</scope>
    <source>
        <strain evidence="2 3">DSM 25024</strain>
    </source>
</reference>